<gene>
    <name evidence="4" type="ORF">LCGC14_1113460</name>
</gene>
<proteinExistence type="predicted"/>
<dbReference type="CDD" id="cd07034">
    <property type="entry name" value="TPP_PYR_PFOR_IOR-alpha_like"/>
    <property type="match status" value="1"/>
</dbReference>
<evidence type="ECO:0000259" key="3">
    <source>
        <dbReference type="Pfam" id="PF17147"/>
    </source>
</evidence>
<dbReference type="PANTHER" id="PTHR43088">
    <property type="entry name" value="SUBUNIT OF PYRUVATE:FLAVODOXIN OXIDOREDUCTASE-RELATED"/>
    <property type="match status" value="1"/>
</dbReference>
<dbReference type="Pfam" id="PF01855">
    <property type="entry name" value="POR_N"/>
    <property type="match status" value="1"/>
</dbReference>
<name>A0A0F9MU12_9ZZZZ</name>
<dbReference type="InterPro" id="IPR002880">
    <property type="entry name" value="Pyrv_Fd/Flavodoxin_OxRdtase_N"/>
</dbReference>
<evidence type="ECO:0000259" key="2">
    <source>
        <dbReference type="Pfam" id="PF01855"/>
    </source>
</evidence>
<sequence length="382" mass="41981">MIKEGSAQKMVLTTGNAASAEGAITAGCLYFAGYPITPSSEIAAYMSKRLPEVNGTFVQMEDELSSITSCLGASYAGKKAMTATSGPGFSLMAESIGLGVMLEAPMVIVTIMRGGPSTGQPTNASQSDVYQTRYASHGDYEIIVLAPSTVQEMYDLTIRAFNLAEKYRTPVVVASDGALGQMMEPVNFHFNIDIIDRKGPQVPPDKYKPFQAFDDDLVPGMAVAGTDYSFYVTGLTHDEEGNPQMTPEAAEKLITRLCDKIRKARPDINDWEEKYIDDADTIILSFGINSRGVPEAIEKARQKGLKVGYIRLKSLWPFPDELMVDISNRGISKVIVSEMNYGMLIREVQRFRHLFEVSGISIPTTIAFTPKFLYQRLLKEVS</sequence>
<dbReference type="Gene3D" id="3.40.50.920">
    <property type="match status" value="1"/>
</dbReference>
<dbReference type="InterPro" id="IPR009014">
    <property type="entry name" value="Transketo_C/PFOR_II"/>
</dbReference>
<feature type="domain" description="Pyruvate flavodoxin/ferredoxin oxidoreductase pyrimidine binding" evidence="2">
    <location>
        <begin position="21"/>
        <end position="251"/>
    </location>
</feature>
<dbReference type="SUPFAM" id="SSF52922">
    <property type="entry name" value="TK C-terminal domain-like"/>
    <property type="match status" value="1"/>
</dbReference>
<dbReference type="InterPro" id="IPR029061">
    <property type="entry name" value="THDP-binding"/>
</dbReference>
<comment type="caution">
    <text evidence="4">The sequence shown here is derived from an EMBL/GenBank/DDBJ whole genome shotgun (WGS) entry which is preliminary data.</text>
</comment>
<dbReference type="GO" id="GO:0016491">
    <property type="term" value="F:oxidoreductase activity"/>
    <property type="evidence" value="ECO:0007669"/>
    <property type="project" value="UniProtKB-KW"/>
</dbReference>
<evidence type="ECO:0008006" key="5">
    <source>
        <dbReference type="Google" id="ProtNLM"/>
    </source>
</evidence>
<dbReference type="InterPro" id="IPR052368">
    <property type="entry name" value="2-oxoacid_oxidoreductase"/>
</dbReference>
<dbReference type="Gene3D" id="3.40.50.970">
    <property type="match status" value="1"/>
</dbReference>
<dbReference type="EMBL" id="LAZR01005099">
    <property type="protein sequence ID" value="KKN02862.1"/>
    <property type="molecule type" value="Genomic_DNA"/>
</dbReference>
<feature type="domain" description="Pyruvate:ferredoxin oxidoreductase core" evidence="3">
    <location>
        <begin position="279"/>
        <end position="350"/>
    </location>
</feature>
<protein>
    <recommendedName>
        <fullName evidence="5">Pyruvate flavodoxin/ferredoxin oxidoreductase pyrimidine binding domain-containing protein</fullName>
    </recommendedName>
</protein>
<evidence type="ECO:0000256" key="1">
    <source>
        <dbReference type="ARBA" id="ARBA00023002"/>
    </source>
</evidence>
<reference evidence="4" key="1">
    <citation type="journal article" date="2015" name="Nature">
        <title>Complex archaea that bridge the gap between prokaryotes and eukaryotes.</title>
        <authorList>
            <person name="Spang A."/>
            <person name="Saw J.H."/>
            <person name="Jorgensen S.L."/>
            <person name="Zaremba-Niedzwiedzka K."/>
            <person name="Martijn J."/>
            <person name="Lind A.E."/>
            <person name="van Eijk R."/>
            <person name="Schleper C."/>
            <person name="Guy L."/>
            <person name="Ettema T.J."/>
        </authorList>
    </citation>
    <scope>NUCLEOTIDE SEQUENCE</scope>
</reference>
<dbReference type="NCBIfam" id="NF006412">
    <property type="entry name" value="PRK08659.1"/>
    <property type="match status" value="1"/>
</dbReference>
<organism evidence="4">
    <name type="scientific">marine sediment metagenome</name>
    <dbReference type="NCBI Taxonomy" id="412755"/>
    <lineage>
        <taxon>unclassified sequences</taxon>
        <taxon>metagenomes</taxon>
        <taxon>ecological metagenomes</taxon>
    </lineage>
</organism>
<dbReference type="FunFam" id="3.40.50.970:FF:000022">
    <property type="entry name" value="2-oxoglutarate ferredoxin oxidoreductase alpha subunit"/>
    <property type="match status" value="1"/>
</dbReference>
<dbReference type="Pfam" id="PF17147">
    <property type="entry name" value="PFOR_II"/>
    <property type="match status" value="1"/>
</dbReference>
<dbReference type="PANTHER" id="PTHR43088:SF1">
    <property type="entry name" value="SUBUNIT OF PYRUVATE:FLAVODOXIN OXIDOREDUCTASE"/>
    <property type="match status" value="1"/>
</dbReference>
<evidence type="ECO:0000313" key="4">
    <source>
        <dbReference type="EMBL" id="KKN02862.1"/>
    </source>
</evidence>
<accession>A0A0F9MU12</accession>
<dbReference type="SUPFAM" id="SSF52518">
    <property type="entry name" value="Thiamin diphosphate-binding fold (THDP-binding)"/>
    <property type="match status" value="1"/>
</dbReference>
<dbReference type="InterPro" id="IPR033412">
    <property type="entry name" value="PFOR_II"/>
</dbReference>
<dbReference type="AlphaFoldDB" id="A0A0F9MU12"/>
<keyword evidence="1" id="KW-0560">Oxidoreductase</keyword>